<evidence type="ECO:0000313" key="2">
    <source>
        <dbReference type="Proteomes" id="UP000244925"/>
    </source>
</evidence>
<evidence type="ECO:0000313" key="1">
    <source>
        <dbReference type="EMBL" id="PWB08088.1"/>
    </source>
</evidence>
<protein>
    <submittedName>
        <fullName evidence="1">Uncharacterized protein</fullName>
    </submittedName>
</protein>
<dbReference type="EMBL" id="PUBV01000008">
    <property type="protein sequence ID" value="PWB08088.1"/>
    <property type="molecule type" value="Genomic_DNA"/>
</dbReference>
<reference evidence="2" key="1">
    <citation type="submission" date="2018-02" db="EMBL/GenBank/DDBJ databases">
        <authorList>
            <person name="Clavel T."/>
            <person name="Strowig T."/>
        </authorList>
    </citation>
    <scope>NUCLEOTIDE SEQUENCE [LARGE SCALE GENOMIC DNA]</scope>
    <source>
        <strain evidence="2">DSM 100764</strain>
    </source>
</reference>
<dbReference type="Gene3D" id="3.40.960.10">
    <property type="entry name" value="VSR Endonuclease"/>
    <property type="match status" value="1"/>
</dbReference>
<dbReference type="AlphaFoldDB" id="A0A2V1IY97"/>
<sequence>MLPDKHGSRSNSDEHYVIDLCDEILGQTASRQHRFDFLRGDYGTTLPVDAYYPSLNLVIEYYESQHSESTPFFDKRQTVSGVSRGEQRRIYDLRRQEVLPKHGINVVVIPYTAFGSTKKIVRNPQSDKLAIMRILKENGIDL</sequence>
<name>A0A2V1IY97_9BACT</name>
<gene>
    <name evidence="1" type="ORF">C5O25_05685</name>
</gene>
<accession>A0A2V1IY97</accession>
<proteinExistence type="predicted"/>
<organism evidence="1 2">
    <name type="scientific">Paramuribaculum intestinale</name>
    <dbReference type="NCBI Taxonomy" id="2094151"/>
    <lineage>
        <taxon>Bacteria</taxon>
        <taxon>Pseudomonadati</taxon>
        <taxon>Bacteroidota</taxon>
        <taxon>Bacteroidia</taxon>
        <taxon>Bacteroidales</taxon>
        <taxon>Muribaculaceae</taxon>
        <taxon>Paramuribaculum</taxon>
    </lineage>
</organism>
<dbReference type="Proteomes" id="UP000244925">
    <property type="component" value="Unassembled WGS sequence"/>
</dbReference>
<comment type="caution">
    <text evidence="1">The sequence shown here is derived from an EMBL/GenBank/DDBJ whole genome shotgun (WGS) entry which is preliminary data.</text>
</comment>
<keyword evidence="2" id="KW-1185">Reference proteome</keyword>